<keyword evidence="3" id="KW-1185">Reference proteome</keyword>
<evidence type="ECO:0000313" key="3">
    <source>
        <dbReference type="Proteomes" id="UP001591681"/>
    </source>
</evidence>
<organism evidence="2 3">
    <name type="scientific">Coilia grayii</name>
    <name type="common">Gray's grenadier anchovy</name>
    <dbReference type="NCBI Taxonomy" id="363190"/>
    <lineage>
        <taxon>Eukaryota</taxon>
        <taxon>Metazoa</taxon>
        <taxon>Chordata</taxon>
        <taxon>Craniata</taxon>
        <taxon>Vertebrata</taxon>
        <taxon>Euteleostomi</taxon>
        <taxon>Actinopterygii</taxon>
        <taxon>Neopterygii</taxon>
        <taxon>Teleostei</taxon>
        <taxon>Clupei</taxon>
        <taxon>Clupeiformes</taxon>
        <taxon>Clupeoidei</taxon>
        <taxon>Engraulidae</taxon>
        <taxon>Coilinae</taxon>
        <taxon>Coilia</taxon>
    </lineage>
</organism>
<sequence length="734" mass="81081">MKAPKTVQRRGTLRYAGFTPPTVITTNGGEARIKQHPVCGGGKFHLLLISLIQQVSGMASRDKIEPFPKPLVQFWMGKACEWSEATVPSAQLDACRHLERLRGFLQEVLGALRLAASVADALQALPFVGQLLGRLCCVPCVTADEASSTLLLQCLRSLFSPAPQTTIERKANDWIRKTMCHLLTADEERCCVMKHVGLPSEEYNTDSLTKTVTLLTEAVNRGCGSVRTPSERCLCDGIHSLSLTCIPLVTRPEAAPLIGALLRRPVSCDRAQLSEEFVETVFTSFLSKKLHLDVHCAGALWRHSLSSLERALFHLLRSALSLSRADLRGLDQQVNDSLLPQACAQHCSIFLVVNEIFRSTVLELEESAVLRMLIQSFTRCFLTALAAQDPEVGYQGHREVPQEAWLQHLTHVSTQLQLATTEFEDRDDRPRQGHRHCGPTVLPARPAGLLVRQKASISSITSAPLTDRPKIASLSTDAFTTGGSVFEVWFLLVQGGGWVDVAAQLLASTEPHTSSSSSSYSSSSSSAALLWLLTFFYHPTNRGHQRTQQWERMQRVWGDLRGLCLRPVTPPPPHPPPVELEAVAESLHSSSSSTSKLLLLRLLLNLAIFCPSQCDTTILQLIRKMSEKKKKKEEEEGVEEEEVVSMRREAECLLAAVAAEPNSGTLASARVQARLRTLEDTLWNAFSQWREVPLRSPRLPNPPFTHHSTPPHPTPPLEMVPSVSKTTARAVAVW</sequence>
<dbReference type="Pfam" id="PF02106">
    <property type="entry name" value="Fanconi_C"/>
    <property type="match status" value="2"/>
</dbReference>
<accession>A0ABD1IX48</accession>
<dbReference type="Proteomes" id="UP001591681">
    <property type="component" value="Unassembled WGS sequence"/>
</dbReference>
<dbReference type="PANTHER" id="PTHR16798:SF0">
    <property type="entry name" value="FANCONI ANEMIA GROUP C PROTEIN"/>
    <property type="match status" value="1"/>
</dbReference>
<reference evidence="2 3" key="1">
    <citation type="submission" date="2024-09" db="EMBL/GenBank/DDBJ databases">
        <title>A chromosome-level genome assembly of Gray's grenadier anchovy, Coilia grayii.</title>
        <authorList>
            <person name="Fu Z."/>
        </authorList>
    </citation>
    <scope>NUCLEOTIDE SEQUENCE [LARGE SCALE GENOMIC DNA]</scope>
    <source>
        <strain evidence="2">G4</strain>
        <tissue evidence="2">Muscle</tissue>
    </source>
</reference>
<feature type="region of interest" description="Disordered" evidence="1">
    <location>
        <begin position="700"/>
        <end position="723"/>
    </location>
</feature>
<dbReference type="PANTHER" id="PTHR16798">
    <property type="entry name" value="FANCONI ANEMIA GROUP C PROTEIN FANCC"/>
    <property type="match status" value="1"/>
</dbReference>
<evidence type="ECO:0000313" key="2">
    <source>
        <dbReference type="EMBL" id="KAL2079538.1"/>
    </source>
</evidence>
<comment type="caution">
    <text evidence="2">The sequence shown here is derived from an EMBL/GenBank/DDBJ whole genome shotgun (WGS) entry which is preliminary data.</text>
</comment>
<dbReference type="AlphaFoldDB" id="A0ABD1IX48"/>
<gene>
    <name evidence="2" type="ORF">ACEWY4_025282</name>
</gene>
<name>A0ABD1IX48_9TELE</name>
<protein>
    <submittedName>
        <fullName evidence="2">Uncharacterized protein</fullName>
    </submittedName>
</protein>
<dbReference type="InterPro" id="IPR000686">
    <property type="entry name" value="FANCC"/>
</dbReference>
<evidence type="ECO:0000256" key="1">
    <source>
        <dbReference type="SAM" id="MobiDB-lite"/>
    </source>
</evidence>
<proteinExistence type="predicted"/>
<dbReference type="EMBL" id="JBHFQA010000022">
    <property type="protein sequence ID" value="KAL2079538.1"/>
    <property type="molecule type" value="Genomic_DNA"/>
</dbReference>